<dbReference type="AlphaFoldDB" id="A0A6J6X541"/>
<proteinExistence type="predicted"/>
<dbReference type="InterPro" id="IPR008972">
    <property type="entry name" value="Cupredoxin"/>
</dbReference>
<name>A0A6J6X541_9ZZZZ</name>
<accession>A0A6J6X541</accession>
<organism evidence="1">
    <name type="scientific">freshwater metagenome</name>
    <dbReference type="NCBI Taxonomy" id="449393"/>
    <lineage>
        <taxon>unclassified sequences</taxon>
        <taxon>metagenomes</taxon>
        <taxon>ecological metagenomes</taxon>
    </lineage>
</organism>
<dbReference type="SUPFAM" id="SSF49503">
    <property type="entry name" value="Cupredoxins"/>
    <property type="match status" value="1"/>
</dbReference>
<dbReference type="Gene3D" id="2.60.40.420">
    <property type="entry name" value="Cupredoxins - blue copper proteins"/>
    <property type="match status" value="1"/>
</dbReference>
<reference evidence="1" key="1">
    <citation type="submission" date="2020-05" db="EMBL/GenBank/DDBJ databases">
        <authorList>
            <person name="Chiriac C."/>
            <person name="Salcher M."/>
            <person name="Ghai R."/>
            <person name="Kavagutti S V."/>
        </authorList>
    </citation>
    <scope>NUCLEOTIDE SEQUENCE</scope>
</reference>
<dbReference type="EMBL" id="CAFAAG010000033">
    <property type="protein sequence ID" value="CAB4790873.1"/>
    <property type="molecule type" value="Genomic_DNA"/>
</dbReference>
<protein>
    <submittedName>
        <fullName evidence="1">Unannotated protein</fullName>
    </submittedName>
</protein>
<sequence length="169" mass="17737">MQFRTSVTITNGPRIITLDYALRMRKHIVISSLIAFTLTACGSSSSSTSETSMPADEEDSMDVTASTVAAPSDAVVNADGSISINVIVGTDDYDTLAGDRVVKVALGSAVTITLTDANEDQDYHLHVYDVGAEAKKGEPGVISLVVDQAGQFDVESHTTGKMLLVLVVG</sequence>
<gene>
    <name evidence="1" type="ORF">UFOPK2975_00599</name>
</gene>
<evidence type="ECO:0000313" key="1">
    <source>
        <dbReference type="EMBL" id="CAB4790873.1"/>
    </source>
</evidence>